<keyword evidence="4 8" id="KW-0812">Transmembrane</keyword>
<keyword evidence="8" id="KW-1003">Cell membrane</keyword>
<organism evidence="10 11">
    <name type="scientific">Methylomonas albis</name>
    <dbReference type="NCBI Taxonomy" id="1854563"/>
    <lineage>
        <taxon>Bacteria</taxon>
        <taxon>Pseudomonadati</taxon>
        <taxon>Pseudomonadota</taxon>
        <taxon>Gammaproteobacteria</taxon>
        <taxon>Methylococcales</taxon>
        <taxon>Methylococcaceae</taxon>
        <taxon>Methylomonas</taxon>
    </lineage>
</organism>
<dbReference type="InterPro" id="IPR022837">
    <property type="entry name" value="MsrQ-like"/>
</dbReference>
<comment type="caution">
    <text evidence="8">Lacks conserved residue(s) required for the propagation of feature annotation.</text>
</comment>
<evidence type="ECO:0000313" key="11">
    <source>
        <dbReference type="Proteomes" id="UP000652176"/>
    </source>
</evidence>
<evidence type="ECO:0000256" key="7">
    <source>
        <dbReference type="ARBA" id="ARBA00023136"/>
    </source>
</evidence>
<gene>
    <name evidence="8" type="primary">msrQ</name>
    <name evidence="10" type="ORF">IE877_18400</name>
</gene>
<dbReference type="HAMAP" id="MF_01207">
    <property type="entry name" value="MsrQ"/>
    <property type="match status" value="1"/>
</dbReference>
<evidence type="ECO:0000259" key="9">
    <source>
        <dbReference type="Pfam" id="PF01794"/>
    </source>
</evidence>
<feature type="domain" description="Ferric oxidoreductase" evidence="9">
    <location>
        <begin position="50"/>
        <end position="164"/>
    </location>
</feature>
<comment type="similarity">
    <text evidence="8">Belongs to the MsrQ family.</text>
</comment>
<keyword evidence="8" id="KW-0285">Flavoprotein</keyword>
<keyword evidence="3 8" id="KW-0349">Heme</keyword>
<evidence type="ECO:0000256" key="1">
    <source>
        <dbReference type="ARBA" id="ARBA00004141"/>
    </source>
</evidence>
<dbReference type="Pfam" id="PF01794">
    <property type="entry name" value="Ferric_reduct"/>
    <property type="match status" value="1"/>
</dbReference>
<evidence type="ECO:0000256" key="4">
    <source>
        <dbReference type="ARBA" id="ARBA00022692"/>
    </source>
</evidence>
<feature type="transmembrane region" description="Helical" evidence="8">
    <location>
        <begin position="51"/>
        <end position="70"/>
    </location>
</feature>
<evidence type="ECO:0000313" key="10">
    <source>
        <dbReference type="EMBL" id="MBD9357815.1"/>
    </source>
</evidence>
<comment type="subcellular location">
    <subcellularLocation>
        <location evidence="8">Cell membrane</location>
        <topology evidence="8">Multi-pass membrane protein</topology>
    </subcellularLocation>
    <subcellularLocation>
        <location evidence="1">Membrane</location>
        <topology evidence="1">Multi-pass membrane protein</topology>
    </subcellularLocation>
</comment>
<feature type="transmembrane region" description="Helical" evidence="8">
    <location>
        <begin position="178"/>
        <end position="196"/>
    </location>
</feature>
<keyword evidence="11" id="KW-1185">Reference proteome</keyword>
<feature type="transmembrane region" description="Helical" evidence="8">
    <location>
        <begin position="119"/>
        <end position="135"/>
    </location>
</feature>
<dbReference type="EMBL" id="JACXSS010000001">
    <property type="protein sequence ID" value="MBD9357815.1"/>
    <property type="molecule type" value="Genomic_DNA"/>
</dbReference>
<keyword evidence="8" id="KW-0479">Metal-binding</keyword>
<comment type="subunit">
    <text evidence="8">Heterodimer of a catalytic subunit (MsrP) and a heme-binding subunit (MsrQ).</text>
</comment>
<keyword evidence="7 8" id="KW-0472">Membrane</keyword>
<keyword evidence="6 8" id="KW-0408">Iron</keyword>
<keyword evidence="8" id="KW-0249">Electron transport</keyword>
<proteinExistence type="inferred from homology"/>
<dbReference type="PANTHER" id="PTHR36964">
    <property type="entry name" value="PROTEIN-METHIONINE-SULFOXIDE REDUCTASE HEME-BINDING SUBUNIT MSRQ"/>
    <property type="match status" value="1"/>
</dbReference>
<dbReference type="Proteomes" id="UP000652176">
    <property type="component" value="Unassembled WGS sequence"/>
</dbReference>
<comment type="cofactor">
    <cofactor evidence="8">
        <name>heme b</name>
        <dbReference type="ChEBI" id="CHEBI:60344"/>
    </cofactor>
    <text evidence="8">Binds 1 heme b (iron(II)-protoporphyrin IX) group per subunit.</text>
</comment>
<evidence type="ECO:0000256" key="6">
    <source>
        <dbReference type="ARBA" id="ARBA00023004"/>
    </source>
</evidence>
<dbReference type="InterPro" id="IPR013130">
    <property type="entry name" value="Fe3_Rdtase_TM_dom"/>
</dbReference>
<comment type="caution">
    <text evidence="10">The sequence shown here is derived from an EMBL/GenBank/DDBJ whole genome shotgun (WGS) entry which is preliminary data.</text>
</comment>
<evidence type="ECO:0000256" key="3">
    <source>
        <dbReference type="ARBA" id="ARBA00022617"/>
    </source>
</evidence>
<dbReference type="PANTHER" id="PTHR36964:SF1">
    <property type="entry name" value="PROTEIN-METHIONINE-SULFOXIDE REDUCTASE HEME-BINDING SUBUNIT MSRQ"/>
    <property type="match status" value="1"/>
</dbReference>
<comment type="cofactor">
    <cofactor evidence="8">
        <name>FMN</name>
        <dbReference type="ChEBI" id="CHEBI:58210"/>
    </cofactor>
    <text evidence="8">Binds 1 FMN per subunit.</text>
</comment>
<evidence type="ECO:0000256" key="2">
    <source>
        <dbReference type="ARBA" id="ARBA00022448"/>
    </source>
</evidence>
<keyword evidence="8" id="KW-0288">FMN</keyword>
<evidence type="ECO:0000256" key="8">
    <source>
        <dbReference type="HAMAP-Rule" id="MF_01207"/>
    </source>
</evidence>
<evidence type="ECO:0000256" key="5">
    <source>
        <dbReference type="ARBA" id="ARBA00022989"/>
    </source>
</evidence>
<feature type="transmembrane region" description="Helical" evidence="8">
    <location>
        <begin position="82"/>
        <end position="99"/>
    </location>
</feature>
<keyword evidence="5 8" id="KW-1133">Transmembrane helix</keyword>
<feature type="transmembrane region" description="Helical" evidence="8">
    <location>
        <begin position="156"/>
        <end position="172"/>
    </location>
</feature>
<protein>
    <recommendedName>
        <fullName evidence="8">Protein-methionine-sulfoxide reductase heme-binding subunit MsrQ</fullName>
    </recommendedName>
    <alternativeName>
        <fullName evidence="8">Flavocytochrome MsrQ</fullName>
    </alternativeName>
</protein>
<name>A0ABR9D3W4_9GAMM</name>
<accession>A0ABR9D3W4</accession>
<keyword evidence="2 8" id="KW-0813">Transport</keyword>
<comment type="function">
    <text evidence="8">Part of the MsrPQ system that repairs oxidized periplasmic proteins containing methionine sulfoxide residues (Met-O), using respiratory chain electrons. Thus protects these proteins from oxidative-stress damage caused by reactive species of oxygen and chlorine generated by the host defense mechanisms. MsrPQ is essential for the maintenance of envelope integrity under bleach stress, rescuing a wide series of structurally unrelated periplasmic proteins from methionine oxidation. MsrQ provides electrons for reduction to the reductase catalytic subunit MsrP, using the quinone pool of the respiratory chain.</text>
</comment>
<reference evidence="10 11" key="1">
    <citation type="submission" date="2020-09" db="EMBL/GenBank/DDBJ databases">
        <title>Methylomonas albis sp. nov. and Methylomonas fluvii sp. nov.: Two cold-adapted methanotrophs from the River Elbe and an amended description of Methylovulum psychrotolerans strain Eb1.</title>
        <authorList>
            <person name="Bussmann I.K."/>
            <person name="Klings K.-W."/>
            <person name="Warnstedt J."/>
            <person name="Hoppert M."/>
            <person name="Saborowski A."/>
            <person name="Horn F."/>
            <person name="Liebner S."/>
        </authorList>
    </citation>
    <scope>NUCLEOTIDE SEQUENCE [LARGE SCALE GENOMIC DNA]</scope>
    <source>
        <strain evidence="10 11">EbA</strain>
    </source>
</reference>
<sequence length="211" mass="24273">MTIKNLDNRALSCVKTLVFLLALLPLTKLAVAAYWDNLGANPIEKITHNTGYWALTFLLITLAVTPLRRMSGWLWLIRLRRMLGLFAFFYATLHLSTYLVLDQFFDWDAMGKDIVKRPYISIGFSAFIMLIPLAISSSDAAIRRLGGKRWRALHRLIYPCAVAGVGHFWWLVKKDLTRPVIFLVLLGLLLGIRLAYRYLNNRKQKETLYAN</sequence>
<dbReference type="RefSeq" id="WP_192376071.1">
    <property type="nucleotide sequence ID" value="NZ_CAJHIV010000001.1"/>
</dbReference>